<keyword evidence="2" id="KW-1185">Reference proteome</keyword>
<protein>
    <submittedName>
        <fullName evidence="1">Uncharacterized protein</fullName>
    </submittedName>
</protein>
<gene>
    <name evidence="1" type="ORF">PHPALM_12498</name>
</gene>
<dbReference type="Proteomes" id="UP000237271">
    <property type="component" value="Unassembled WGS sequence"/>
</dbReference>
<dbReference type="OrthoDB" id="128057at2759"/>
<evidence type="ECO:0000313" key="2">
    <source>
        <dbReference type="Proteomes" id="UP000237271"/>
    </source>
</evidence>
<evidence type="ECO:0000313" key="1">
    <source>
        <dbReference type="EMBL" id="POM70994.1"/>
    </source>
</evidence>
<dbReference type="EMBL" id="NCKW01006673">
    <property type="protein sequence ID" value="POM70994.1"/>
    <property type="molecule type" value="Genomic_DNA"/>
</dbReference>
<proteinExistence type="predicted"/>
<feature type="non-terminal residue" evidence="1">
    <location>
        <position position="225"/>
    </location>
</feature>
<reference evidence="1 2" key="1">
    <citation type="journal article" date="2017" name="Genome Biol. Evol.">
        <title>Phytophthora megakarya and P. palmivora, closely related causal agents of cacao black pod rot, underwent increases in genome sizes and gene numbers by different mechanisms.</title>
        <authorList>
            <person name="Ali S.S."/>
            <person name="Shao J."/>
            <person name="Lary D.J."/>
            <person name="Kronmiller B."/>
            <person name="Shen D."/>
            <person name="Strem M.D."/>
            <person name="Amoako-Attah I."/>
            <person name="Akrofi A.Y."/>
            <person name="Begoude B.A."/>
            <person name="Ten Hoopen G.M."/>
            <person name="Coulibaly K."/>
            <person name="Kebe B.I."/>
            <person name="Melnick R.L."/>
            <person name="Guiltinan M.J."/>
            <person name="Tyler B.M."/>
            <person name="Meinhardt L.W."/>
            <person name="Bailey B.A."/>
        </authorList>
    </citation>
    <scope>NUCLEOTIDE SEQUENCE [LARGE SCALE GENOMIC DNA]</scope>
    <source>
        <strain evidence="2">sbr112.9</strain>
    </source>
</reference>
<name>A0A2P4XZL5_9STRA</name>
<dbReference type="AlphaFoldDB" id="A0A2P4XZL5"/>
<accession>A0A2P4XZL5</accession>
<comment type="caution">
    <text evidence="1">The sequence shown here is derived from an EMBL/GenBank/DDBJ whole genome shotgun (WGS) entry which is preliminary data.</text>
</comment>
<sequence length="225" mass="25177">MALVAKLEDVEQQLLRATQVVQLHVRLADGLASAQNHPELDQSAEMEILGLINRVERAQHGLQNITSQLLGLAKYCTEGRSSLEKYTAMAKNAVKMVIDPEDAETIEAWRRIVEVNGINANREFLDLLSAGEVKKEVAESFLNATTFAVSVLTSYQAMSQKPSWLMQLVEDLTDVENAAKNSKFAKVLAPLEKCRDDLVAYCSRNDRDTLEDMSNYVILIERHRG</sequence>
<organism evidence="1 2">
    <name type="scientific">Phytophthora palmivora</name>
    <dbReference type="NCBI Taxonomy" id="4796"/>
    <lineage>
        <taxon>Eukaryota</taxon>
        <taxon>Sar</taxon>
        <taxon>Stramenopiles</taxon>
        <taxon>Oomycota</taxon>
        <taxon>Peronosporomycetes</taxon>
        <taxon>Peronosporales</taxon>
        <taxon>Peronosporaceae</taxon>
        <taxon>Phytophthora</taxon>
    </lineage>
</organism>